<dbReference type="AlphaFoldDB" id="A0A1I4SUS8"/>
<dbReference type="OrthoDB" id="9813502at2"/>
<sequence length="389" mass="45408">MAILLDAFKLEPEEAVKFFRQKGFEITFSWQDLWQEAHAKAFTVAGVMKMDILMDIRDAVDRAISEGKTFQEFKKEIEPILQRKGWWGHDPVTDKWMGTLWRLRTIFATNILSAYQAGRYWQMAAVAARRPYWQYLAVLDRKTRPSHARLHGRIFPANDPFWDHFYPPNGWNCRCHVRSLSRRELERYDLEDRVESSEGRLTTKTVPLSKRRGSTTEVVEFDGISPDPGFSSNPGKTVWRPNLDEYEREIAERYVTESLEGPDFERFFFGKSRGNFPVAIFAEEYKKAIEAKSQVVLLSDESLAKNIKRHPELKIDDYRSLPQIIGDAHLVVQDGERTLVFYKRGNKIYYAVVKATKSRRTLFLTSFRLASHSDVESIRKKGRIILDRL</sequence>
<dbReference type="Proteomes" id="UP000199611">
    <property type="component" value="Unassembled WGS sequence"/>
</dbReference>
<keyword evidence="3" id="KW-1185">Reference proteome</keyword>
<feature type="domain" description="Phage head morphogenesis" evidence="1">
    <location>
        <begin position="55"/>
        <end position="177"/>
    </location>
</feature>
<organism evidence="2 3">
    <name type="scientific">Thermodesulforhabdus norvegica</name>
    <dbReference type="NCBI Taxonomy" id="39841"/>
    <lineage>
        <taxon>Bacteria</taxon>
        <taxon>Pseudomonadati</taxon>
        <taxon>Thermodesulfobacteriota</taxon>
        <taxon>Syntrophobacteria</taxon>
        <taxon>Syntrophobacterales</taxon>
        <taxon>Thermodesulforhabdaceae</taxon>
        <taxon>Thermodesulforhabdus</taxon>
    </lineage>
</organism>
<dbReference type="EMBL" id="FOUU01000002">
    <property type="protein sequence ID" value="SFM68043.1"/>
    <property type="molecule type" value="Genomic_DNA"/>
</dbReference>
<accession>A0A1I4SUS8</accession>
<dbReference type="InterPro" id="IPR006528">
    <property type="entry name" value="Phage_head_morphogenesis_dom"/>
</dbReference>
<gene>
    <name evidence="2" type="ORF">SAMN05660836_01168</name>
</gene>
<protein>
    <submittedName>
        <fullName evidence="2">Phage putative head morphogenesis protein, SPP1 gp7 family</fullName>
    </submittedName>
</protein>
<dbReference type="NCBIfam" id="TIGR01641">
    <property type="entry name" value="phageSPP1_gp7"/>
    <property type="match status" value="1"/>
</dbReference>
<evidence type="ECO:0000313" key="2">
    <source>
        <dbReference type="EMBL" id="SFM68043.1"/>
    </source>
</evidence>
<proteinExistence type="predicted"/>
<evidence type="ECO:0000313" key="3">
    <source>
        <dbReference type="Proteomes" id="UP000199611"/>
    </source>
</evidence>
<name>A0A1I4SUS8_9BACT</name>
<dbReference type="Pfam" id="PF04233">
    <property type="entry name" value="Phage_Mu_F"/>
    <property type="match status" value="1"/>
</dbReference>
<dbReference type="RefSeq" id="WP_093394168.1">
    <property type="nucleotide sequence ID" value="NZ_FOUU01000002.1"/>
</dbReference>
<dbReference type="STRING" id="39841.SAMN05660836_01168"/>
<reference evidence="2 3" key="1">
    <citation type="submission" date="2016-10" db="EMBL/GenBank/DDBJ databases">
        <authorList>
            <person name="de Groot N.N."/>
        </authorList>
    </citation>
    <scope>NUCLEOTIDE SEQUENCE [LARGE SCALE GENOMIC DNA]</scope>
    <source>
        <strain evidence="2 3">DSM 9990</strain>
    </source>
</reference>
<evidence type="ECO:0000259" key="1">
    <source>
        <dbReference type="Pfam" id="PF04233"/>
    </source>
</evidence>